<reference evidence="1 2" key="1">
    <citation type="journal article" date="2018" name="J. Allergy Clin. Immunol.">
        <title>High-quality assembly of Dermatophagoides pteronyssinus genome and transcriptome reveals a wide range of novel allergens.</title>
        <authorList>
            <person name="Liu X.Y."/>
            <person name="Yang K.Y."/>
            <person name="Wang M.Q."/>
            <person name="Kwok J.S."/>
            <person name="Zeng X."/>
            <person name="Yang Z."/>
            <person name="Xiao X.J."/>
            <person name="Lau C.P."/>
            <person name="Li Y."/>
            <person name="Huang Z.M."/>
            <person name="Ba J.G."/>
            <person name="Yim A.K."/>
            <person name="Ouyang C.Y."/>
            <person name="Ngai S.M."/>
            <person name="Chan T.F."/>
            <person name="Leung E.L."/>
            <person name="Liu L."/>
            <person name="Liu Z.G."/>
            <person name="Tsui S.K."/>
        </authorList>
    </citation>
    <scope>NUCLEOTIDE SEQUENCE [LARGE SCALE GENOMIC DNA]</scope>
    <source>
        <strain evidence="1">Derp</strain>
    </source>
</reference>
<evidence type="ECO:0000313" key="1">
    <source>
        <dbReference type="EMBL" id="KAH9419611.1"/>
    </source>
</evidence>
<evidence type="ECO:0000313" key="2">
    <source>
        <dbReference type="Proteomes" id="UP000887458"/>
    </source>
</evidence>
<comment type="caution">
    <text evidence="1">The sequence shown here is derived from an EMBL/GenBank/DDBJ whole genome shotgun (WGS) entry which is preliminary data.</text>
</comment>
<reference evidence="1 2" key="2">
    <citation type="journal article" date="2022" name="Mol. Biol. Evol.">
        <title>Comparative Genomics Reveals Insights into the Divergent Evolution of Astigmatic Mites and Household Pest Adaptations.</title>
        <authorList>
            <person name="Xiong Q."/>
            <person name="Wan A.T."/>
            <person name="Liu X."/>
            <person name="Fung C.S."/>
            <person name="Xiao X."/>
            <person name="Malainual N."/>
            <person name="Hou J."/>
            <person name="Wang L."/>
            <person name="Wang M."/>
            <person name="Yang K.Y."/>
            <person name="Cui Y."/>
            <person name="Leung E.L."/>
            <person name="Nong W."/>
            <person name="Shin S.K."/>
            <person name="Au S.W."/>
            <person name="Jeong K.Y."/>
            <person name="Chew F.T."/>
            <person name="Hui J.H."/>
            <person name="Leung T.F."/>
            <person name="Tungtrongchitr A."/>
            <person name="Zhong N."/>
            <person name="Liu Z."/>
            <person name="Tsui S.K."/>
        </authorList>
    </citation>
    <scope>NUCLEOTIDE SEQUENCE [LARGE SCALE GENOMIC DNA]</scope>
    <source>
        <strain evidence="1">Derp</strain>
    </source>
</reference>
<protein>
    <submittedName>
        <fullName evidence="1">Uncharacterized protein</fullName>
    </submittedName>
</protein>
<gene>
    <name evidence="1" type="ORF">DERP_009669</name>
</gene>
<sequence>MPHSRKLLHSYTHLRAQHSDTFILNNTIFLRTVTSTSKEPLYNLHEYLMGIQFDTITLE</sequence>
<proteinExistence type="predicted"/>
<dbReference type="Proteomes" id="UP000887458">
    <property type="component" value="Unassembled WGS sequence"/>
</dbReference>
<dbReference type="EMBL" id="NJHN03000058">
    <property type="protein sequence ID" value="KAH9419611.1"/>
    <property type="molecule type" value="Genomic_DNA"/>
</dbReference>
<accession>A0ABQ8JAH8</accession>
<organism evidence="1 2">
    <name type="scientific">Dermatophagoides pteronyssinus</name>
    <name type="common">European house dust mite</name>
    <dbReference type="NCBI Taxonomy" id="6956"/>
    <lineage>
        <taxon>Eukaryota</taxon>
        <taxon>Metazoa</taxon>
        <taxon>Ecdysozoa</taxon>
        <taxon>Arthropoda</taxon>
        <taxon>Chelicerata</taxon>
        <taxon>Arachnida</taxon>
        <taxon>Acari</taxon>
        <taxon>Acariformes</taxon>
        <taxon>Sarcoptiformes</taxon>
        <taxon>Astigmata</taxon>
        <taxon>Psoroptidia</taxon>
        <taxon>Analgoidea</taxon>
        <taxon>Pyroglyphidae</taxon>
        <taxon>Dermatophagoidinae</taxon>
        <taxon>Dermatophagoides</taxon>
    </lineage>
</organism>
<name>A0ABQ8JAH8_DERPT</name>
<keyword evidence="2" id="KW-1185">Reference proteome</keyword>